<accession>A0A7T8QX73</accession>
<organism evidence="1 2">
    <name type="scientific">Caligus rogercresseyi</name>
    <name type="common">Sea louse</name>
    <dbReference type="NCBI Taxonomy" id="217165"/>
    <lineage>
        <taxon>Eukaryota</taxon>
        <taxon>Metazoa</taxon>
        <taxon>Ecdysozoa</taxon>
        <taxon>Arthropoda</taxon>
        <taxon>Crustacea</taxon>
        <taxon>Multicrustacea</taxon>
        <taxon>Hexanauplia</taxon>
        <taxon>Copepoda</taxon>
        <taxon>Siphonostomatoida</taxon>
        <taxon>Caligidae</taxon>
        <taxon>Caligus</taxon>
    </lineage>
</organism>
<keyword evidence="2" id="KW-1185">Reference proteome</keyword>
<reference evidence="2" key="1">
    <citation type="submission" date="2021-01" db="EMBL/GenBank/DDBJ databases">
        <title>Caligus Genome Assembly.</title>
        <authorList>
            <person name="Gallardo-Escarate C."/>
        </authorList>
    </citation>
    <scope>NUCLEOTIDE SEQUENCE [LARGE SCALE GENOMIC DNA]</scope>
</reference>
<evidence type="ECO:0000313" key="1">
    <source>
        <dbReference type="EMBL" id="QQP58415.1"/>
    </source>
</evidence>
<dbReference type="Proteomes" id="UP000595437">
    <property type="component" value="Chromosome 2"/>
</dbReference>
<proteinExistence type="predicted"/>
<protein>
    <submittedName>
        <fullName evidence="1">Uncharacterized protein</fullName>
    </submittedName>
</protein>
<feature type="non-terminal residue" evidence="1">
    <location>
        <position position="51"/>
    </location>
</feature>
<gene>
    <name evidence="1" type="ORF">FKW44_003728</name>
</gene>
<evidence type="ECO:0000313" key="2">
    <source>
        <dbReference type="Proteomes" id="UP000595437"/>
    </source>
</evidence>
<dbReference type="AlphaFoldDB" id="A0A7T8QX73"/>
<sequence length="51" mass="5876">MRLAAKQNRAILAHCCRDLVREVAFLVLHKISDVWLIRCQCNPKALVNFVV</sequence>
<name>A0A7T8QX73_CALRO</name>
<dbReference type="EMBL" id="CP045891">
    <property type="protein sequence ID" value="QQP58415.1"/>
    <property type="molecule type" value="Genomic_DNA"/>
</dbReference>